<accession>A0ABQ3UYL0</accession>
<evidence type="ECO:0000313" key="1">
    <source>
        <dbReference type="EMBL" id="GHO57956.1"/>
    </source>
</evidence>
<organism evidence="1 2">
    <name type="scientific">Ktedonobacter robiniae</name>
    <dbReference type="NCBI Taxonomy" id="2778365"/>
    <lineage>
        <taxon>Bacteria</taxon>
        <taxon>Bacillati</taxon>
        <taxon>Chloroflexota</taxon>
        <taxon>Ktedonobacteria</taxon>
        <taxon>Ktedonobacterales</taxon>
        <taxon>Ktedonobacteraceae</taxon>
        <taxon>Ktedonobacter</taxon>
    </lineage>
</organism>
<keyword evidence="2" id="KW-1185">Reference proteome</keyword>
<dbReference type="Proteomes" id="UP000654345">
    <property type="component" value="Unassembled WGS sequence"/>
</dbReference>
<sequence>MHSVERLCQKRLCDHVSQGMLAGTSSPVDPLGRLANLYREQQKNEHTTLWYQRALSDEEHHLITHPLYLIDAFFEHKL</sequence>
<evidence type="ECO:0000313" key="2">
    <source>
        <dbReference type="Proteomes" id="UP000654345"/>
    </source>
</evidence>
<protein>
    <submittedName>
        <fullName evidence="1">Uncharacterized protein</fullName>
    </submittedName>
</protein>
<dbReference type="RefSeq" id="WP_201374236.1">
    <property type="nucleotide sequence ID" value="NZ_BNJG01000002.1"/>
</dbReference>
<gene>
    <name evidence="1" type="ORF">KSB_64310</name>
</gene>
<proteinExistence type="predicted"/>
<reference evidence="1 2" key="1">
    <citation type="journal article" date="2021" name="Int. J. Syst. Evol. Microbiol.">
        <title>Reticulibacter mediterranei gen. nov., sp. nov., within the new family Reticulibacteraceae fam. nov., and Ktedonospora formicarum gen. nov., sp. nov., Ktedonobacter robiniae sp. nov., Dictyobacter formicarum sp. nov. and Dictyobacter arantiisoli sp. nov., belonging to the class Ktedonobacteria.</title>
        <authorList>
            <person name="Yabe S."/>
            <person name="Zheng Y."/>
            <person name="Wang C.M."/>
            <person name="Sakai Y."/>
            <person name="Abe K."/>
            <person name="Yokota A."/>
            <person name="Donadio S."/>
            <person name="Cavaletti L."/>
            <person name="Monciardini P."/>
        </authorList>
    </citation>
    <scope>NUCLEOTIDE SEQUENCE [LARGE SCALE GENOMIC DNA]</scope>
    <source>
        <strain evidence="1 2">SOSP1-30</strain>
    </source>
</reference>
<name>A0ABQ3UYL0_9CHLR</name>
<comment type="caution">
    <text evidence="1">The sequence shown here is derived from an EMBL/GenBank/DDBJ whole genome shotgun (WGS) entry which is preliminary data.</text>
</comment>
<dbReference type="EMBL" id="BNJG01000002">
    <property type="protein sequence ID" value="GHO57956.1"/>
    <property type="molecule type" value="Genomic_DNA"/>
</dbReference>